<name>A0A9W9IF32_9EURO</name>
<evidence type="ECO:0000313" key="2">
    <source>
        <dbReference type="EMBL" id="KAJ5176439.1"/>
    </source>
</evidence>
<evidence type="ECO:0000313" key="3">
    <source>
        <dbReference type="Proteomes" id="UP001149163"/>
    </source>
</evidence>
<sequence length="109" mass="11732">MAAQVLGHGFDMDMTRGQVEVDSGKRGASTPPTTGIMPREQGSHSPSVSKRPCDLTSCALRNPLNHDDVTDCRAAITLVIDQLQAFLKLVLACWISELLTPCACTVLHL</sequence>
<accession>A0A9W9IF32</accession>
<dbReference type="RefSeq" id="XP_056548047.1">
    <property type="nucleotide sequence ID" value="XM_056684441.1"/>
</dbReference>
<dbReference type="AlphaFoldDB" id="A0A9W9IF32"/>
<organism evidence="2 3">
    <name type="scientific">Penicillium canariense</name>
    <dbReference type="NCBI Taxonomy" id="189055"/>
    <lineage>
        <taxon>Eukaryota</taxon>
        <taxon>Fungi</taxon>
        <taxon>Dikarya</taxon>
        <taxon>Ascomycota</taxon>
        <taxon>Pezizomycotina</taxon>
        <taxon>Eurotiomycetes</taxon>
        <taxon>Eurotiomycetidae</taxon>
        <taxon>Eurotiales</taxon>
        <taxon>Aspergillaceae</taxon>
        <taxon>Penicillium</taxon>
    </lineage>
</organism>
<evidence type="ECO:0000256" key="1">
    <source>
        <dbReference type="SAM" id="MobiDB-lite"/>
    </source>
</evidence>
<dbReference type="EMBL" id="JAPQKN010000001">
    <property type="protein sequence ID" value="KAJ5176439.1"/>
    <property type="molecule type" value="Genomic_DNA"/>
</dbReference>
<dbReference type="Proteomes" id="UP001149163">
    <property type="component" value="Unassembled WGS sequence"/>
</dbReference>
<protein>
    <submittedName>
        <fullName evidence="2">Uncharacterized protein</fullName>
    </submittedName>
</protein>
<feature type="region of interest" description="Disordered" evidence="1">
    <location>
        <begin position="17"/>
        <end position="51"/>
    </location>
</feature>
<dbReference type="GeneID" id="81423617"/>
<gene>
    <name evidence="2" type="ORF">N7482_002316</name>
</gene>
<proteinExistence type="predicted"/>
<keyword evidence="3" id="KW-1185">Reference proteome</keyword>
<reference evidence="2" key="2">
    <citation type="journal article" date="2023" name="IMA Fungus">
        <title>Comparative genomic study of the Penicillium genus elucidates a diverse pangenome and 15 lateral gene transfer events.</title>
        <authorList>
            <person name="Petersen C."/>
            <person name="Sorensen T."/>
            <person name="Nielsen M.R."/>
            <person name="Sondergaard T.E."/>
            <person name="Sorensen J.L."/>
            <person name="Fitzpatrick D.A."/>
            <person name="Frisvad J.C."/>
            <person name="Nielsen K.L."/>
        </authorList>
    </citation>
    <scope>NUCLEOTIDE SEQUENCE</scope>
    <source>
        <strain evidence="2">IBT 26290</strain>
    </source>
</reference>
<reference evidence="2" key="1">
    <citation type="submission" date="2022-11" db="EMBL/GenBank/DDBJ databases">
        <authorList>
            <person name="Petersen C."/>
        </authorList>
    </citation>
    <scope>NUCLEOTIDE SEQUENCE</scope>
    <source>
        <strain evidence="2">IBT 26290</strain>
    </source>
</reference>
<comment type="caution">
    <text evidence="2">The sequence shown here is derived from an EMBL/GenBank/DDBJ whole genome shotgun (WGS) entry which is preliminary data.</text>
</comment>